<dbReference type="Gene3D" id="2.40.170.20">
    <property type="entry name" value="TonB-dependent receptor, beta-barrel domain"/>
    <property type="match status" value="1"/>
</dbReference>
<keyword evidence="2 7" id="KW-0813">Transport</keyword>
<evidence type="ECO:0000256" key="6">
    <source>
        <dbReference type="ARBA" id="ARBA00023237"/>
    </source>
</evidence>
<dbReference type="EMBL" id="CP014263">
    <property type="protein sequence ID" value="AQG80056.1"/>
    <property type="molecule type" value="Genomic_DNA"/>
</dbReference>
<dbReference type="Pfam" id="PF07715">
    <property type="entry name" value="Plug"/>
    <property type="match status" value="1"/>
</dbReference>
<keyword evidence="8" id="KW-0732">Signal</keyword>
<dbReference type="Proteomes" id="UP000187941">
    <property type="component" value="Chromosome"/>
</dbReference>
<feature type="chain" id="PRO_5012297993" evidence="8">
    <location>
        <begin position="22"/>
        <end position="1009"/>
    </location>
</feature>
<reference evidence="10 11" key="1">
    <citation type="submission" date="2016-01" db="EMBL/GenBank/DDBJ databases">
        <authorList>
            <person name="Oliw E.H."/>
        </authorList>
    </citation>
    <scope>NUCLEOTIDE SEQUENCE [LARGE SCALE GENOMIC DNA]</scope>
    <source>
        <strain evidence="10 11">DY10</strain>
    </source>
</reference>
<dbReference type="Gene3D" id="2.170.130.10">
    <property type="entry name" value="TonB-dependent receptor, plug domain"/>
    <property type="match status" value="1"/>
</dbReference>
<evidence type="ECO:0000313" key="10">
    <source>
        <dbReference type="EMBL" id="AQG80056.1"/>
    </source>
</evidence>
<dbReference type="SUPFAM" id="SSF49464">
    <property type="entry name" value="Carboxypeptidase regulatory domain-like"/>
    <property type="match status" value="1"/>
</dbReference>
<keyword evidence="6 7" id="KW-0998">Cell outer membrane</keyword>
<evidence type="ECO:0000313" key="11">
    <source>
        <dbReference type="Proteomes" id="UP000187941"/>
    </source>
</evidence>
<dbReference type="GO" id="GO:0009279">
    <property type="term" value="C:cell outer membrane"/>
    <property type="evidence" value="ECO:0007669"/>
    <property type="project" value="UniProtKB-SubCell"/>
</dbReference>
<dbReference type="NCBIfam" id="TIGR04057">
    <property type="entry name" value="SusC_RagA_signa"/>
    <property type="match status" value="1"/>
</dbReference>
<evidence type="ECO:0000256" key="2">
    <source>
        <dbReference type="ARBA" id="ARBA00022448"/>
    </source>
</evidence>
<dbReference type="NCBIfam" id="TIGR04056">
    <property type="entry name" value="OMP_RagA_SusC"/>
    <property type="match status" value="1"/>
</dbReference>
<keyword evidence="4 7" id="KW-0812">Transmembrane</keyword>
<feature type="domain" description="TonB-dependent receptor plug" evidence="9">
    <location>
        <begin position="117"/>
        <end position="240"/>
    </location>
</feature>
<evidence type="ECO:0000256" key="1">
    <source>
        <dbReference type="ARBA" id="ARBA00004571"/>
    </source>
</evidence>
<name>A0A1P9WXD4_9BACT</name>
<dbReference type="InterPro" id="IPR012910">
    <property type="entry name" value="Plug_dom"/>
</dbReference>
<evidence type="ECO:0000256" key="7">
    <source>
        <dbReference type="PROSITE-ProRule" id="PRU01360"/>
    </source>
</evidence>
<gene>
    <name evidence="10" type="ORF">AWR27_12410</name>
</gene>
<keyword evidence="11" id="KW-1185">Reference proteome</keyword>
<dbReference type="STRING" id="1178516.AWR27_12410"/>
<dbReference type="OrthoDB" id="9768177at2"/>
<keyword evidence="5 7" id="KW-0472">Membrane</keyword>
<dbReference type="Gene3D" id="2.60.40.1120">
    <property type="entry name" value="Carboxypeptidase-like, regulatory domain"/>
    <property type="match status" value="1"/>
</dbReference>
<keyword evidence="3 7" id="KW-1134">Transmembrane beta strand</keyword>
<dbReference type="KEGG" id="smon:AWR27_12410"/>
<sequence>MYKLLLRCITLVLLVAGPVWAQDRQIGGIVRDDQGQPQPGVNVQLKGSTRGTTTDASGTYRINVGGTGTLVFSSIGFASQEVPFTDATSQLNVNLITDNRQLSEVVVTALGIEKSAKTLTYAAQQIDGTRITQVRDANFVNTLSGKIAGLQVVQGAGGVGSAARVTLRGNRSLNGTNNALIVVDGVVYDNSNGGQVGSDFGGFNGSDGAANINPDDIESVNVLKGAAGSVLYGSRAANGVMIITTKRGKAGRISVDVNSGVVSESPMLLPELQNTFTQGAGGVSNATASGSWGARGTTYPNNVRDFFRNGVSTNNSIGVSGGTDKMQTYLSYTHNYNQGLIPNNDLTRHTFNLRLSNQFSSRFSTEGKITYMLQDIGNKIKVGEESGIVMNIYKIPRSIDLESIKTFETPDGVPNYWTSSSIYMNPYWTINRTINSEKRNRVTMLGQANYKLTDWLTLTGRISVDRFFDRNLISFYNRTLLFAGNGGTFEAFDTQNLEQNIDLFAQGNNNITKDLKVNYTVGAQFSKRFNQLIGARAFGLQIPNKFDLGFARALQPRSGLSQRQVNGVFVSSTFSFRDYLILDLTARNDWSSTLPAPHSYFYPSVGLTAILSDMINLPDAISFAKVRAAYTRVGNDASPYLLQQTYSFSQGGVNGFIQRDATQAIPDLKPELTNSLEIGLDWRFVGNRFGVDFTYYKTNTINQLLTLGLAPASGFSSQYVNSGDIQNTGFEVALTAKPLTGAFSWDVTLNASRNVNKIVSLHPDIKKAPLAGGFGRTSTPIVAEGGSYGDIETQLWQRDAQGRFVVDASGKPVVTTAQLPIGNFNPKFLLGLQNTFNYRNFTLGVLFDGRFGGVMTSGTEANLAFDGNAAYTEANRAGNWVLPGVTATGETNTKAINAETFWTTVSGGRYSWGEFFTYDATNVRLRELTFGYGFNLPSTFFIKRARLSVVGRNLFFVYRGKAVLDIPGVPTRRLSFDPDISLGAGNFQGVEYGNVPASRSVGVNLQLSF</sequence>
<dbReference type="InterPro" id="IPR037066">
    <property type="entry name" value="Plug_dom_sf"/>
</dbReference>
<dbReference type="Pfam" id="PF13715">
    <property type="entry name" value="CarbopepD_reg_2"/>
    <property type="match status" value="1"/>
</dbReference>
<protein>
    <submittedName>
        <fullName evidence="10">SusC/RagA family TonB-linked outer membrane protein</fullName>
    </submittedName>
</protein>
<dbReference type="InterPro" id="IPR008969">
    <property type="entry name" value="CarboxyPept-like_regulatory"/>
</dbReference>
<evidence type="ECO:0000256" key="8">
    <source>
        <dbReference type="SAM" id="SignalP"/>
    </source>
</evidence>
<dbReference type="InterPro" id="IPR023997">
    <property type="entry name" value="TonB-dep_OMP_SusC/RagA_CS"/>
</dbReference>
<accession>A0A1P9WXD4</accession>
<dbReference type="InterPro" id="IPR036942">
    <property type="entry name" value="Beta-barrel_TonB_sf"/>
</dbReference>
<dbReference type="InterPro" id="IPR023996">
    <property type="entry name" value="TonB-dep_OMP_SusC/RagA"/>
</dbReference>
<evidence type="ECO:0000256" key="3">
    <source>
        <dbReference type="ARBA" id="ARBA00022452"/>
    </source>
</evidence>
<dbReference type="RefSeq" id="WP_077131484.1">
    <property type="nucleotide sequence ID" value="NZ_CP014263.1"/>
</dbReference>
<evidence type="ECO:0000256" key="4">
    <source>
        <dbReference type="ARBA" id="ARBA00022692"/>
    </source>
</evidence>
<feature type="signal peptide" evidence="8">
    <location>
        <begin position="1"/>
        <end position="21"/>
    </location>
</feature>
<dbReference type="SUPFAM" id="SSF56935">
    <property type="entry name" value="Porins"/>
    <property type="match status" value="1"/>
</dbReference>
<evidence type="ECO:0000259" key="9">
    <source>
        <dbReference type="Pfam" id="PF07715"/>
    </source>
</evidence>
<comment type="similarity">
    <text evidence="7">Belongs to the TonB-dependent receptor family.</text>
</comment>
<comment type="subcellular location">
    <subcellularLocation>
        <location evidence="1 7">Cell outer membrane</location>
        <topology evidence="1 7">Multi-pass membrane protein</topology>
    </subcellularLocation>
</comment>
<dbReference type="PROSITE" id="PS52016">
    <property type="entry name" value="TONB_DEPENDENT_REC_3"/>
    <property type="match status" value="1"/>
</dbReference>
<proteinExistence type="inferred from homology"/>
<organism evidence="10 11">
    <name type="scientific">Spirosoma montaniterrae</name>
    <dbReference type="NCBI Taxonomy" id="1178516"/>
    <lineage>
        <taxon>Bacteria</taxon>
        <taxon>Pseudomonadati</taxon>
        <taxon>Bacteroidota</taxon>
        <taxon>Cytophagia</taxon>
        <taxon>Cytophagales</taxon>
        <taxon>Cytophagaceae</taxon>
        <taxon>Spirosoma</taxon>
    </lineage>
</organism>
<dbReference type="InterPro" id="IPR039426">
    <property type="entry name" value="TonB-dep_rcpt-like"/>
</dbReference>
<evidence type="ECO:0000256" key="5">
    <source>
        <dbReference type="ARBA" id="ARBA00023136"/>
    </source>
</evidence>
<dbReference type="AlphaFoldDB" id="A0A1P9WXD4"/>